<dbReference type="FunFam" id="3.90.580.10:FF:000001">
    <property type="entry name" value="DNA primase"/>
    <property type="match status" value="1"/>
</dbReference>
<dbReference type="EMBL" id="JACHXA010000011">
    <property type="protein sequence ID" value="MBB3066826.1"/>
    <property type="molecule type" value="Genomic_DNA"/>
</dbReference>
<evidence type="ECO:0000256" key="6">
    <source>
        <dbReference type="ARBA" id="ARBA00022723"/>
    </source>
</evidence>
<dbReference type="InterPro" id="IPR037068">
    <property type="entry name" value="DNA_primase_core_N_sf"/>
</dbReference>
<dbReference type="Gene3D" id="3.90.580.10">
    <property type="entry name" value="Zinc finger, CHC2-type domain"/>
    <property type="match status" value="1"/>
</dbReference>
<dbReference type="NCBIfam" id="TIGR01391">
    <property type="entry name" value="dnaG"/>
    <property type="match status" value="1"/>
</dbReference>
<name>A0A839SZ06_9PROT</name>
<keyword evidence="10 12" id="KW-0238">DNA-binding</keyword>
<gene>
    <name evidence="12" type="primary">dnaG</name>
    <name evidence="17" type="ORF">FHR98_003137</name>
</gene>
<comment type="similarity">
    <text evidence="12 13">Belongs to the DnaG primase family.</text>
</comment>
<evidence type="ECO:0000256" key="2">
    <source>
        <dbReference type="ARBA" id="ARBA00022515"/>
    </source>
</evidence>
<feature type="region of interest" description="Disordered" evidence="15">
    <location>
        <begin position="427"/>
        <end position="460"/>
    </location>
</feature>
<dbReference type="SUPFAM" id="SSF56731">
    <property type="entry name" value="DNA primase core"/>
    <property type="match status" value="1"/>
</dbReference>
<dbReference type="CDD" id="cd03364">
    <property type="entry name" value="TOPRIM_DnaG_primases"/>
    <property type="match status" value="1"/>
</dbReference>
<dbReference type="RefSeq" id="WP_183417658.1">
    <property type="nucleotide sequence ID" value="NZ_JACHXA010000011.1"/>
</dbReference>
<keyword evidence="5 12" id="KW-0235">DNA replication</keyword>
<comment type="function">
    <text evidence="12 13">RNA polymerase that catalyzes the synthesis of short RNA molecules used as primers for DNA polymerase during DNA replication.</text>
</comment>
<dbReference type="Pfam" id="PF13662">
    <property type="entry name" value="Toprim_4"/>
    <property type="match status" value="1"/>
</dbReference>
<evidence type="ECO:0000256" key="5">
    <source>
        <dbReference type="ARBA" id="ARBA00022705"/>
    </source>
</evidence>
<dbReference type="InterPro" id="IPR050219">
    <property type="entry name" value="DnaG_primase"/>
</dbReference>
<proteinExistence type="inferred from homology"/>
<dbReference type="HAMAP" id="MF_00974">
    <property type="entry name" value="DNA_primase_DnaG"/>
    <property type="match status" value="1"/>
</dbReference>
<reference evidence="17 18" key="1">
    <citation type="submission" date="2020-08" db="EMBL/GenBank/DDBJ databases">
        <title>Genomic Encyclopedia of Type Strains, Phase III (KMG-III): the genomes of soil and plant-associated and newly described type strains.</title>
        <authorList>
            <person name="Whitman W."/>
        </authorList>
    </citation>
    <scope>NUCLEOTIDE SEQUENCE [LARGE SCALE GENOMIC DNA]</scope>
    <source>
        <strain evidence="17 18">CECT 8803</strain>
    </source>
</reference>
<comment type="catalytic activity">
    <reaction evidence="12">
        <text>ssDNA + n NTP = ssDNA/pppN(pN)n-1 hybrid + (n-1) diphosphate.</text>
        <dbReference type="EC" id="2.7.7.101"/>
    </reaction>
</comment>
<accession>A0A839SZ06</accession>
<dbReference type="GO" id="GO:0000428">
    <property type="term" value="C:DNA-directed RNA polymerase complex"/>
    <property type="evidence" value="ECO:0007669"/>
    <property type="project" value="UniProtKB-KW"/>
</dbReference>
<evidence type="ECO:0000256" key="7">
    <source>
        <dbReference type="ARBA" id="ARBA00022771"/>
    </source>
</evidence>
<evidence type="ECO:0000256" key="1">
    <source>
        <dbReference type="ARBA" id="ARBA00022478"/>
    </source>
</evidence>
<dbReference type="InterPro" id="IPR002694">
    <property type="entry name" value="Znf_CHC2"/>
</dbReference>
<keyword evidence="2 12" id="KW-0639">Primosome</keyword>
<dbReference type="GO" id="GO:0003677">
    <property type="term" value="F:DNA binding"/>
    <property type="evidence" value="ECO:0007669"/>
    <property type="project" value="UniProtKB-KW"/>
</dbReference>
<feature type="zinc finger region" description="CHC2-type" evidence="12 14">
    <location>
        <begin position="38"/>
        <end position="62"/>
    </location>
</feature>
<dbReference type="GO" id="GO:0003899">
    <property type="term" value="F:DNA-directed RNA polymerase activity"/>
    <property type="evidence" value="ECO:0007669"/>
    <property type="project" value="UniProtKB-UniRule"/>
</dbReference>
<keyword evidence="8 12" id="KW-0862">Zinc</keyword>
<dbReference type="PROSITE" id="PS50880">
    <property type="entry name" value="TOPRIM"/>
    <property type="match status" value="1"/>
</dbReference>
<dbReference type="InterPro" id="IPR030846">
    <property type="entry name" value="DnaG_bac"/>
</dbReference>
<dbReference type="PIRSF" id="PIRSF002811">
    <property type="entry name" value="DnaG"/>
    <property type="match status" value="1"/>
</dbReference>
<dbReference type="Proteomes" id="UP000581135">
    <property type="component" value="Unassembled WGS sequence"/>
</dbReference>
<dbReference type="EC" id="2.7.7.101" evidence="12"/>
<comment type="cofactor">
    <cofactor evidence="12 13 14">
        <name>Zn(2+)</name>
        <dbReference type="ChEBI" id="CHEBI:29105"/>
    </cofactor>
    <text evidence="12 13 14">Binds 1 zinc ion per monomer.</text>
</comment>
<keyword evidence="1 12" id="KW-0240">DNA-directed RNA polymerase</keyword>
<dbReference type="SMART" id="SM00400">
    <property type="entry name" value="ZnF_CHCC"/>
    <property type="match status" value="1"/>
</dbReference>
<evidence type="ECO:0000256" key="11">
    <source>
        <dbReference type="ARBA" id="ARBA00023163"/>
    </source>
</evidence>
<dbReference type="InterPro" id="IPR013264">
    <property type="entry name" value="DNAG_N"/>
</dbReference>
<evidence type="ECO:0000256" key="3">
    <source>
        <dbReference type="ARBA" id="ARBA00022679"/>
    </source>
</evidence>
<dbReference type="GO" id="GO:1990077">
    <property type="term" value="C:primosome complex"/>
    <property type="evidence" value="ECO:0007669"/>
    <property type="project" value="UniProtKB-KW"/>
</dbReference>
<evidence type="ECO:0000256" key="10">
    <source>
        <dbReference type="ARBA" id="ARBA00023125"/>
    </source>
</evidence>
<comment type="domain">
    <text evidence="12">Contains an N-terminal zinc-binding domain, a central core domain that contains the primase activity, and a C-terminal DnaB-binding domain.</text>
</comment>
<evidence type="ECO:0000256" key="15">
    <source>
        <dbReference type="SAM" id="MobiDB-lite"/>
    </source>
</evidence>
<evidence type="ECO:0000313" key="18">
    <source>
        <dbReference type="Proteomes" id="UP000581135"/>
    </source>
</evidence>
<keyword evidence="7 12" id="KW-0863">Zinc-finger</keyword>
<protein>
    <recommendedName>
        <fullName evidence="12 13">DNA primase</fullName>
        <ecNumber evidence="12">2.7.7.101</ecNumber>
    </recommendedName>
</protein>
<dbReference type="Pfam" id="PF01807">
    <property type="entry name" value="Zn_ribbon_DnaG"/>
    <property type="match status" value="1"/>
</dbReference>
<keyword evidence="6 12" id="KW-0479">Metal-binding</keyword>
<keyword evidence="9" id="KW-0460">Magnesium</keyword>
<evidence type="ECO:0000256" key="14">
    <source>
        <dbReference type="PIRSR" id="PIRSR002811-1"/>
    </source>
</evidence>
<dbReference type="GO" id="GO:0008270">
    <property type="term" value="F:zinc ion binding"/>
    <property type="evidence" value="ECO:0007669"/>
    <property type="project" value="UniProtKB-UniRule"/>
</dbReference>
<evidence type="ECO:0000256" key="4">
    <source>
        <dbReference type="ARBA" id="ARBA00022695"/>
    </source>
</evidence>
<dbReference type="PANTHER" id="PTHR30313:SF2">
    <property type="entry name" value="DNA PRIMASE"/>
    <property type="match status" value="1"/>
</dbReference>
<dbReference type="AlphaFoldDB" id="A0A839SZ06"/>
<dbReference type="InterPro" id="IPR006295">
    <property type="entry name" value="DNA_primase_DnaG"/>
</dbReference>
<feature type="compositionally biased region" description="Basic and acidic residues" evidence="15">
    <location>
        <begin position="591"/>
        <end position="605"/>
    </location>
</feature>
<comment type="subunit">
    <text evidence="12">Monomer. Interacts with DnaB.</text>
</comment>
<dbReference type="Gene3D" id="3.40.1360.10">
    <property type="match status" value="1"/>
</dbReference>
<evidence type="ECO:0000256" key="13">
    <source>
        <dbReference type="PIRNR" id="PIRNR002811"/>
    </source>
</evidence>
<evidence type="ECO:0000313" key="17">
    <source>
        <dbReference type="EMBL" id="MBB3066826.1"/>
    </source>
</evidence>
<feature type="compositionally biased region" description="Gly residues" evidence="15">
    <location>
        <begin position="438"/>
        <end position="450"/>
    </location>
</feature>
<comment type="caution">
    <text evidence="17">The sequence shown here is derived from an EMBL/GenBank/DDBJ whole genome shotgun (WGS) entry which is preliminary data.</text>
</comment>
<dbReference type="InterPro" id="IPR006171">
    <property type="entry name" value="TOPRIM_dom"/>
</dbReference>
<keyword evidence="3 12" id="KW-0808">Transferase</keyword>
<keyword evidence="4 12" id="KW-0548">Nucleotidyltransferase</keyword>
<evidence type="ECO:0000256" key="9">
    <source>
        <dbReference type="ARBA" id="ARBA00022842"/>
    </source>
</evidence>
<evidence type="ECO:0000259" key="16">
    <source>
        <dbReference type="PROSITE" id="PS50880"/>
    </source>
</evidence>
<dbReference type="GO" id="GO:0005737">
    <property type="term" value="C:cytoplasm"/>
    <property type="evidence" value="ECO:0007669"/>
    <property type="project" value="TreeGrafter"/>
</dbReference>
<dbReference type="Pfam" id="PF08275">
    <property type="entry name" value="DNAG_N"/>
    <property type="match status" value="1"/>
</dbReference>
<dbReference type="SUPFAM" id="SSF57783">
    <property type="entry name" value="Zinc beta-ribbon"/>
    <property type="match status" value="1"/>
</dbReference>
<sequence length="624" mass="68519">MAFPVAFLDELRQRLPLSDVVGRRVRLVKRGREHSGLCPFHNEKSPSFTVSDDKGFYHCFGCGAHGDVIKFAQDTEGLSFPEAIERLAAEAGLEVPRESPEERQRAERVASLHDVVETACLWFEEQLGGAAGKSARDYLDGRGLVGPVLRRFRIGYAPNQRGSLRKALNAKGIHDDKLVAAGLLKRADDGSLRDYFFDRVMIPITDRRGRIIAFGGRALGDSPAKYLNSPDGDLFHKGRILYNLAGARQALSARSGVEAARLVVVEGYMDVIALAENGFPAAVAPLGTAVTEDQIRELWRLADTPLLCLDGDAAGLRAASRAAERALPLLRPGRSLRFAFLPSGEDPDSLVRTQGPAALASILDKAIPLDELLWRQALDGRALTTPEERAALREALRHLSSSISDNDVREAYAQEFRKRLEHLFNPQTQSTARDRRQGGFGRSYGHGLGPGDKRRRGRHAASMLGSGAQAATLLRQPPELLRRRSEELLLATLINHPALIEDRAEQLAEAPLGSPDLIRLRAALLDSQASHPGLDREALQCHLCEAGYSGLLERLLSRDVYVHGSFARPEAALDQAGSGWQDVFAHVQSERLQRERDEAERRWAEEPTEENLAQLSASRSGDGV</sequence>
<evidence type="ECO:0000256" key="8">
    <source>
        <dbReference type="ARBA" id="ARBA00022833"/>
    </source>
</evidence>
<feature type="compositionally biased region" description="Polar residues" evidence="15">
    <location>
        <begin position="611"/>
        <end position="624"/>
    </location>
</feature>
<evidence type="ECO:0000256" key="12">
    <source>
        <dbReference type="HAMAP-Rule" id="MF_00974"/>
    </source>
</evidence>
<keyword evidence="11 12" id="KW-0804">Transcription</keyword>
<feature type="domain" description="Toprim" evidence="16">
    <location>
        <begin position="260"/>
        <end position="342"/>
    </location>
</feature>
<dbReference type="FunFam" id="3.40.1360.10:FF:000002">
    <property type="entry name" value="DNA primase"/>
    <property type="match status" value="1"/>
</dbReference>
<dbReference type="GO" id="GO:0006269">
    <property type="term" value="P:DNA replication, synthesis of primer"/>
    <property type="evidence" value="ECO:0007669"/>
    <property type="project" value="UniProtKB-UniRule"/>
</dbReference>
<dbReference type="SMART" id="SM00493">
    <property type="entry name" value="TOPRIM"/>
    <property type="match status" value="1"/>
</dbReference>
<feature type="region of interest" description="Disordered" evidence="15">
    <location>
        <begin position="591"/>
        <end position="624"/>
    </location>
</feature>
<dbReference type="PANTHER" id="PTHR30313">
    <property type="entry name" value="DNA PRIMASE"/>
    <property type="match status" value="1"/>
</dbReference>
<dbReference type="Gene3D" id="3.90.980.10">
    <property type="entry name" value="DNA primase, catalytic core, N-terminal domain"/>
    <property type="match status" value="1"/>
</dbReference>
<dbReference type="InterPro" id="IPR034151">
    <property type="entry name" value="TOPRIM_DnaG_bac"/>
</dbReference>
<organism evidence="17 18">
    <name type="scientific">Limibacillus halophilus</name>
    <dbReference type="NCBI Taxonomy" id="1579333"/>
    <lineage>
        <taxon>Bacteria</taxon>
        <taxon>Pseudomonadati</taxon>
        <taxon>Pseudomonadota</taxon>
        <taxon>Alphaproteobacteria</taxon>
        <taxon>Rhodospirillales</taxon>
        <taxon>Rhodovibrionaceae</taxon>
        <taxon>Limibacillus</taxon>
    </lineage>
</organism>
<dbReference type="InterPro" id="IPR036977">
    <property type="entry name" value="DNA_primase_Znf_CHC2"/>
</dbReference>
<keyword evidence="18" id="KW-1185">Reference proteome</keyword>